<proteinExistence type="predicted"/>
<dbReference type="AlphaFoldDB" id="A0A412XX36"/>
<name>A0A412XX36_BACFG</name>
<reference evidence="1 2" key="1">
    <citation type="submission" date="2018-08" db="EMBL/GenBank/DDBJ databases">
        <title>A genome reference for cultivated species of the human gut microbiota.</title>
        <authorList>
            <person name="Zou Y."/>
            <person name="Xue W."/>
            <person name="Luo G."/>
        </authorList>
    </citation>
    <scope>NUCLEOTIDE SEQUENCE [LARGE SCALE GENOMIC DNA]</scope>
    <source>
        <strain evidence="1 2">AF14-26</strain>
    </source>
</reference>
<evidence type="ECO:0000313" key="2">
    <source>
        <dbReference type="Proteomes" id="UP000286270"/>
    </source>
</evidence>
<sequence length="95" mass="11056">MDLYQLKNIISDMVQVGYMNAVKCYEPTKDSISRREVARWFVNMNLDTELIRQMEDVGLIKGKRKGSGRNSPIYYSKAEIKQALCTIQMNKYINV</sequence>
<accession>A0A412XX36</accession>
<comment type="caution">
    <text evidence="1">The sequence shown here is derived from an EMBL/GenBank/DDBJ whole genome shotgun (WGS) entry which is preliminary data.</text>
</comment>
<dbReference type="EMBL" id="QRZH01000019">
    <property type="protein sequence ID" value="RGV49657.1"/>
    <property type="molecule type" value="Genomic_DNA"/>
</dbReference>
<evidence type="ECO:0000313" key="1">
    <source>
        <dbReference type="EMBL" id="RGV49657.1"/>
    </source>
</evidence>
<protein>
    <submittedName>
        <fullName evidence="1">Uncharacterized protein</fullName>
    </submittedName>
</protein>
<gene>
    <name evidence="1" type="ORF">DWW08_18305</name>
</gene>
<organism evidence="1 2">
    <name type="scientific">Bacteroides fragilis</name>
    <dbReference type="NCBI Taxonomy" id="817"/>
    <lineage>
        <taxon>Bacteria</taxon>
        <taxon>Pseudomonadati</taxon>
        <taxon>Bacteroidota</taxon>
        <taxon>Bacteroidia</taxon>
        <taxon>Bacteroidales</taxon>
        <taxon>Bacteroidaceae</taxon>
        <taxon>Bacteroides</taxon>
    </lineage>
</organism>
<dbReference type="Proteomes" id="UP000286270">
    <property type="component" value="Unassembled WGS sequence"/>
</dbReference>